<protein>
    <submittedName>
        <fullName evidence="6">Related to Zn-dependent alcohol dehydrogenases</fullName>
    </submittedName>
</protein>
<evidence type="ECO:0000313" key="7">
    <source>
        <dbReference type="Proteomes" id="UP000184330"/>
    </source>
</evidence>
<feature type="domain" description="Enoyl reductase (ER)" evidence="5">
    <location>
        <begin position="10"/>
        <end position="318"/>
    </location>
</feature>
<dbReference type="OrthoDB" id="1879366at2759"/>
<dbReference type="InterPro" id="IPR011032">
    <property type="entry name" value="GroES-like_sf"/>
</dbReference>
<dbReference type="SMART" id="SM00829">
    <property type="entry name" value="PKS_ER"/>
    <property type="match status" value="1"/>
</dbReference>
<dbReference type="Pfam" id="PF08240">
    <property type="entry name" value="ADH_N"/>
    <property type="match status" value="1"/>
</dbReference>
<dbReference type="Pfam" id="PF00107">
    <property type="entry name" value="ADH_zinc_N"/>
    <property type="match status" value="1"/>
</dbReference>
<dbReference type="InterPro" id="IPR020843">
    <property type="entry name" value="ER"/>
</dbReference>
<dbReference type="CDD" id="cd08254">
    <property type="entry name" value="hydroxyacyl_CoA_DH"/>
    <property type="match status" value="1"/>
</dbReference>
<evidence type="ECO:0000259" key="5">
    <source>
        <dbReference type="SMART" id="SM00829"/>
    </source>
</evidence>
<dbReference type="InterPro" id="IPR013154">
    <property type="entry name" value="ADH-like_N"/>
</dbReference>
<sequence>MKAYQWEDAATGLQLRDVPIPTPQAGEVLLRVEAAGLCHTDCHIIGGHVDDWVRKRPITLGHEVAGIINKVGSEVTRFAVGDRVAVSLPGHSTEEPDWDNAVGMGFDGGYAEYMTVATRYVVPIPDNVSFEQAAVAGDSILTAYHAVVHEAEVDSSKTVAVIGLGGVGLNGVRVAALQGGTVYGIDIDERKFDGALKQGAKACFSSFDQVPHVKFDAILDFAGVGTTTAAAVRAVKAGGRVILVGMGVPTMELSILAIVTRRIQIRGSLGASIPEFSQVLELISKGQIDPVLEEIPFTDVVEGLKRVERSEVNGRLFTRPNK</sequence>
<evidence type="ECO:0000256" key="2">
    <source>
        <dbReference type="ARBA" id="ARBA00022833"/>
    </source>
</evidence>
<dbReference type="Proteomes" id="UP000184330">
    <property type="component" value="Unassembled WGS sequence"/>
</dbReference>
<dbReference type="InterPro" id="IPR002328">
    <property type="entry name" value="ADH_Zn_CS"/>
</dbReference>
<comment type="similarity">
    <text evidence="4">Belongs to the zinc-containing alcohol dehydrogenase family.</text>
</comment>
<evidence type="ECO:0000256" key="3">
    <source>
        <dbReference type="ARBA" id="ARBA00023002"/>
    </source>
</evidence>
<dbReference type="InterPro" id="IPR013149">
    <property type="entry name" value="ADH-like_C"/>
</dbReference>
<evidence type="ECO:0000313" key="6">
    <source>
        <dbReference type="EMBL" id="CZR68651.1"/>
    </source>
</evidence>
<dbReference type="SUPFAM" id="SSF50129">
    <property type="entry name" value="GroES-like"/>
    <property type="match status" value="1"/>
</dbReference>
<dbReference type="PANTHER" id="PTHR43401:SF4">
    <property type="entry name" value="D-ARABINOSE 1-DEHYDROGENASE (NADP(+))"/>
    <property type="match status" value="1"/>
</dbReference>
<keyword evidence="2 4" id="KW-0862">Zinc</keyword>
<dbReference type="STRING" id="576137.A0A1L7XUE8"/>
<keyword evidence="7" id="KW-1185">Reference proteome</keyword>
<dbReference type="GO" id="GO:0008270">
    <property type="term" value="F:zinc ion binding"/>
    <property type="evidence" value="ECO:0007669"/>
    <property type="project" value="InterPro"/>
</dbReference>
<keyword evidence="3" id="KW-0560">Oxidoreductase</keyword>
<accession>A0A1L7XUE8</accession>
<organism evidence="6 7">
    <name type="scientific">Phialocephala subalpina</name>
    <dbReference type="NCBI Taxonomy" id="576137"/>
    <lineage>
        <taxon>Eukaryota</taxon>
        <taxon>Fungi</taxon>
        <taxon>Dikarya</taxon>
        <taxon>Ascomycota</taxon>
        <taxon>Pezizomycotina</taxon>
        <taxon>Leotiomycetes</taxon>
        <taxon>Helotiales</taxon>
        <taxon>Mollisiaceae</taxon>
        <taxon>Phialocephala</taxon>
        <taxon>Phialocephala fortinii species complex</taxon>
    </lineage>
</organism>
<dbReference type="InterPro" id="IPR036291">
    <property type="entry name" value="NAD(P)-bd_dom_sf"/>
</dbReference>
<name>A0A1L7XUE8_9HELO</name>
<dbReference type="PANTHER" id="PTHR43401">
    <property type="entry name" value="L-THREONINE 3-DEHYDROGENASE"/>
    <property type="match status" value="1"/>
</dbReference>
<dbReference type="InterPro" id="IPR050129">
    <property type="entry name" value="Zn_alcohol_dh"/>
</dbReference>
<proteinExistence type="inferred from homology"/>
<evidence type="ECO:0000256" key="4">
    <source>
        <dbReference type="RuleBase" id="RU361277"/>
    </source>
</evidence>
<dbReference type="EMBL" id="FJOG01000058">
    <property type="protein sequence ID" value="CZR68651.1"/>
    <property type="molecule type" value="Genomic_DNA"/>
</dbReference>
<gene>
    <name evidence="6" type="ORF">PAC_18550</name>
</gene>
<keyword evidence="1 4" id="KW-0479">Metal-binding</keyword>
<evidence type="ECO:0000256" key="1">
    <source>
        <dbReference type="ARBA" id="ARBA00022723"/>
    </source>
</evidence>
<dbReference type="Gene3D" id="3.90.180.10">
    <property type="entry name" value="Medium-chain alcohol dehydrogenases, catalytic domain"/>
    <property type="match status" value="1"/>
</dbReference>
<dbReference type="Gene3D" id="3.40.50.720">
    <property type="entry name" value="NAD(P)-binding Rossmann-like Domain"/>
    <property type="match status" value="1"/>
</dbReference>
<dbReference type="SUPFAM" id="SSF51735">
    <property type="entry name" value="NAD(P)-binding Rossmann-fold domains"/>
    <property type="match status" value="1"/>
</dbReference>
<dbReference type="GO" id="GO:0016491">
    <property type="term" value="F:oxidoreductase activity"/>
    <property type="evidence" value="ECO:0007669"/>
    <property type="project" value="UniProtKB-KW"/>
</dbReference>
<dbReference type="PROSITE" id="PS00059">
    <property type="entry name" value="ADH_ZINC"/>
    <property type="match status" value="1"/>
</dbReference>
<comment type="cofactor">
    <cofactor evidence="4">
        <name>Zn(2+)</name>
        <dbReference type="ChEBI" id="CHEBI:29105"/>
    </cofactor>
</comment>
<dbReference type="AlphaFoldDB" id="A0A1L7XUE8"/>
<reference evidence="6 7" key="1">
    <citation type="submission" date="2016-03" db="EMBL/GenBank/DDBJ databases">
        <authorList>
            <person name="Ploux O."/>
        </authorList>
    </citation>
    <scope>NUCLEOTIDE SEQUENCE [LARGE SCALE GENOMIC DNA]</scope>
    <source>
        <strain evidence="6 7">UAMH 11012</strain>
    </source>
</reference>